<dbReference type="EMBL" id="CP069035">
    <property type="protein sequence ID" value="QRD02109.1"/>
    <property type="molecule type" value="Genomic_DNA"/>
</dbReference>
<keyword evidence="1" id="KW-0732">Signal</keyword>
<dbReference type="VEuPathDB" id="FungiDB:JI435_440360"/>
<accession>A0A7U2FD92</accession>
<reference evidence="3" key="1">
    <citation type="journal article" date="2021" name="BMC Genomics">
        <title>Chromosome-level genome assembly and manually-curated proteome of model necrotroph Parastagonospora nodorum Sn15 reveals a genome-wide trove of candidate effector homologs, and redundancy of virulence-related functions within an accessory chromosome.</title>
        <authorList>
            <person name="Bertazzoni S."/>
            <person name="Jones D.A.B."/>
            <person name="Phan H.T."/>
            <person name="Tan K.-C."/>
            <person name="Hane J.K."/>
        </authorList>
    </citation>
    <scope>NUCLEOTIDE SEQUENCE [LARGE SCALE GENOMIC DNA]</scope>
    <source>
        <strain evidence="3">SN15 / ATCC MYA-4574 / FGSC 10173)</strain>
    </source>
</reference>
<feature type="signal peptide" evidence="1">
    <location>
        <begin position="1"/>
        <end position="19"/>
    </location>
</feature>
<evidence type="ECO:0000313" key="3">
    <source>
        <dbReference type="Proteomes" id="UP000663193"/>
    </source>
</evidence>
<organism evidence="2 3">
    <name type="scientific">Phaeosphaeria nodorum (strain SN15 / ATCC MYA-4574 / FGSC 10173)</name>
    <name type="common">Glume blotch fungus</name>
    <name type="synonym">Parastagonospora nodorum</name>
    <dbReference type="NCBI Taxonomy" id="321614"/>
    <lineage>
        <taxon>Eukaryota</taxon>
        <taxon>Fungi</taxon>
        <taxon>Dikarya</taxon>
        <taxon>Ascomycota</taxon>
        <taxon>Pezizomycotina</taxon>
        <taxon>Dothideomycetes</taxon>
        <taxon>Pleosporomycetidae</taxon>
        <taxon>Pleosporales</taxon>
        <taxon>Pleosporineae</taxon>
        <taxon>Phaeosphaeriaceae</taxon>
        <taxon>Parastagonospora</taxon>
    </lineage>
</organism>
<sequence>MLPAFSMLMFVSSLRKSLSLKLLVEMQPEKDGDWAYFKELAEAERLNQIPTINVSCRSAQVATPGCAKEILCTPNFLMHKSTIDMQCSKDAAVSKVMVISHLEANAIQGTRFRLDVACQRIAFVLFINVAIFLKCSPAAKDLDLKARTVWKEYH</sequence>
<feature type="chain" id="PRO_5031074892" evidence="1">
    <location>
        <begin position="20"/>
        <end position="154"/>
    </location>
</feature>
<name>A0A7U2FD92_PHANO</name>
<gene>
    <name evidence="2" type="ORF">JI435_440360</name>
</gene>
<dbReference type="AlphaFoldDB" id="A0A7U2FD92"/>
<dbReference type="Proteomes" id="UP000663193">
    <property type="component" value="Chromosome 13"/>
</dbReference>
<evidence type="ECO:0000313" key="2">
    <source>
        <dbReference type="EMBL" id="QRD02109.1"/>
    </source>
</evidence>
<evidence type="ECO:0000256" key="1">
    <source>
        <dbReference type="SAM" id="SignalP"/>
    </source>
</evidence>
<keyword evidence="3" id="KW-1185">Reference proteome</keyword>
<proteinExistence type="predicted"/>
<protein>
    <submittedName>
        <fullName evidence="2">Uncharacterized protein</fullName>
    </submittedName>
</protein>